<feature type="transmembrane region" description="Helical" evidence="7">
    <location>
        <begin position="360"/>
        <end position="384"/>
    </location>
</feature>
<keyword evidence="5 7" id="KW-0472">Membrane</keyword>
<accession>A0AAD6BXZ2</accession>
<feature type="transmembrane region" description="Helical" evidence="7">
    <location>
        <begin position="217"/>
        <end position="240"/>
    </location>
</feature>
<sequence>MVSSTSDSLAVASPTATNPDARSVYTSMDLVKSSPSQALSKEGSLVDEEKHEVPQVEKTTVVPQASNIVDWEGPEDPGNPINFSIFIKFTNVGIVSALTFITPLASSMFAPGVPQLMEEFHSSSTLLTGFVVSVYVLGFAIRPLILAPALELLGRAIIYHVCNIGFTVLTVACAVSTNLGMLITFRFFQGCFGSAPVTNGGGTIADLIIQEKRGGVIAIYTLGPLLGPVIGPVAGGYLTAANGWRSVFWVLTVIGGFCTVISFLFLRETCPTVLLKRKTQLLIKKTGRWDLRSKRDNGLSTKQLFIQAVIRPFKILFLSPIVFASSIYVGIDYGYQYLMFSTFTYAFEDQYGFPTKSSGLTFLGMGVGSLLGLFVIGAVSDRILKAKSKPTPQSPAGVMKPEYRLPPLVVSAFFIPVGLFLYGWSAYYKTHWIVPIIGTALVGIGNIAVFMCITTYLVDAFTIFAASALAANTVVRSSMGALLPLAGQSMYQSMGLEWGNSLLGFIAVVCIPVPSLLDIKQDIYEPEKIVYCLKERRRVAELM</sequence>
<dbReference type="Pfam" id="PF07690">
    <property type="entry name" value="MFS_1"/>
    <property type="match status" value="1"/>
</dbReference>
<evidence type="ECO:0000256" key="1">
    <source>
        <dbReference type="ARBA" id="ARBA00004141"/>
    </source>
</evidence>
<comment type="caution">
    <text evidence="9">The sequence shown here is derived from an EMBL/GenBank/DDBJ whole genome shotgun (WGS) entry which is preliminary data.</text>
</comment>
<feature type="transmembrane region" description="Helical" evidence="7">
    <location>
        <begin position="498"/>
        <end position="517"/>
    </location>
</feature>
<dbReference type="GeneID" id="81603572"/>
<gene>
    <name evidence="9" type="ORF">N7458_009947</name>
</gene>
<dbReference type="InterPro" id="IPR036259">
    <property type="entry name" value="MFS_trans_sf"/>
</dbReference>
<dbReference type="RefSeq" id="XP_056762178.1">
    <property type="nucleotide sequence ID" value="XM_056913329.1"/>
</dbReference>
<dbReference type="Gene3D" id="1.20.1250.20">
    <property type="entry name" value="MFS general substrate transporter like domains"/>
    <property type="match status" value="1"/>
</dbReference>
<name>A0AAD6BXZ2_9EURO</name>
<evidence type="ECO:0000256" key="7">
    <source>
        <dbReference type="SAM" id="Phobius"/>
    </source>
</evidence>
<feature type="transmembrane region" description="Helical" evidence="7">
    <location>
        <begin position="246"/>
        <end position="266"/>
    </location>
</feature>
<feature type="domain" description="Major facilitator superfamily (MFS) profile" evidence="8">
    <location>
        <begin position="91"/>
        <end position="522"/>
    </location>
</feature>
<feature type="transmembrane region" description="Helical" evidence="7">
    <location>
        <begin position="460"/>
        <end position="486"/>
    </location>
</feature>
<dbReference type="InterPro" id="IPR011701">
    <property type="entry name" value="MFS"/>
</dbReference>
<dbReference type="GO" id="GO:0016020">
    <property type="term" value="C:membrane"/>
    <property type="evidence" value="ECO:0007669"/>
    <property type="project" value="UniProtKB-SubCell"/>
</dbReference>
<feature type="region of interest" description="Disordered" evidence="6">
    <location>
        <begin position="35"/>
        <end position="57"/>
    </location>
</feature>
<feature type="transmembrane region" description="Helical" evidence="7">
    <location>
        <begin position="315"/>
        <end position="340"/>
    </location>
</feature>
<evidence type="ECO:0000256" key="4">
    <source>
        <dbReference type="ARBA" id="ARBA00022989"/>
    </source>
</evidence>
<feature type="region of interest" description="Disordered" evidence="6">
    <location>
        <begin position="1"/>
        <end position="23"/>
    </location>
</feature>
<dbReference type="EMBL" id="JAPVEA010000008">
    <property type="protein sequence ID" value="KAJ5438949.1"/>
    <property type="molecule type" value="Genomic_DNA"/>
</dbReference>
<dbReference type="PANTHER" id="PTHR23502:SF68">
    <property type="entry name" value="MULTIDRUG TRANSPORTER, PUTATIVE (AFU_ORTHOLOGUE AFUA_3G01120)-RELATED"/>
    <property type="match status" value="1"/>
</dbReference>
<protein>
    <submittedName>
        <fullName evidence="9">MFS multidrug transporter</fullName>
    </submittedName>
</protein>
<dbReference type="AlphaFoldDB" id="A0AAD6BXZ2"/>
<feature type="transmembrane region" description="Helical" evidence="7">
    <location>
        <begin position="405"/>
        <end position="426"/>
    </location>
</feature>
<comment type="similarity">
    <text evidence="2">Belongs to the major facilitator superfamily.</text>
</comment>
<dbReference type="PROSITE" id="PS50850">
    <property type="entry name" value="MFS"/>
    <property type="match status" value="1"/>
</dbReference>
<evidence type="ECO:0000313" key="10">
    <source>
        <dbReference type="Proteomes" id="UP001213681"/>
    </source>
</evidence>
<dbReference type="FunFam" id="1.20.1250.20:FF:000011">
    <property type="entry name" value="MFS multidrug transporter, putative"/>
    <property type="match status" value="1"/>
</dbReference>
<reference evidence="9" key="1">
    <citation type="submission" date="2022-12" db="EMBL/GenBank/DDBJ databases">
        <authorList>
            <person name="Petersen C."/>
        </authorList>
    </citation>
    <scope>NUCLEOTIDE SEQUENCE</scope>
    <source>
        <strain evidence="9">IBT 16125</strain>
    </source>
</reference>
<dbReference type="PANTHER" id="PTHR23502">
    <property type="entry name" value="MAJOR FACILITATOR SUPERFAMILY"/>
    <property type="match status" value="1"/>
</dbReference>
<feature type="transmembrane region" description="Helical" evidence="7">
    <location>
        <begin position="85"/>
        <end position="105"/>
    </location>
</feature>
<evidence type="ECO:0000259" key="8">
    <source>
        <dbReference type="PROSITE" id="PS50850"/>
    </source>
</evidence>
<keyword evidence="4 7" id="KW-1133">Transmembrane helix</keyword>
<evidence type="ECO:0000256" key="6">
    <source>
        <dbReference type="SAM" id="MobiDB-lite"/>
    </source>
</evidence>
<dbReference type="SUPFAM" id="SSF103473">
    <property type="entry name" value="MFS general substrate transporter"/>
    <property type="match status" value="1"/>
</dbReference>
<comment type="subcellular location">
    <subcellularLocation>
        <location evidence="1">Membrane</location>
        <topology evidence="1">Multi-pass membrane protein</topology>
    </subcellularLocation>
</comment>
<dbReference type="CDD" id="cd17323">
    <property type="entry name" value="MFS_Tpo1_MDR_like"/>
    <property type="match status" value="1"/>
</dbReference>
<evidence type="ECO:0000256" key="2">
    <source>
        <dbReference type="ARBA" id="ARBA00008335"/>
    </source>
</evidence>
<feature type="transmembrane region" description="Helical" evidence="7">
    <location>
        <begin position="432"/>
        <end position="453"/>
    </location>
</feature>
<evidence type="ECO:0000313" key="9">
    <source>
        <dbReference type="EMBL" id="KAJ5438949.1"/>
    </source>
</evidence>
<feature type="transmembrane region" description="Helical" evidence="7">
    <location>
        <begin position="157"/>
        <end position="179"/>
    </location>
</feature>
<organism evidence="9 10">
    <name type="scientific">Penicillium daleae</name>
    <dbReference type="NCBI Taxonomy" id="63821"/>
    <lineage>
        <taxon>Eukaryota</taxon>
        <taxon>Fungi</taxon>
        <taxon>Dikarya</taxon>
        <taxon>Ascomycota</taxon>
        <taxon>Pezizomycotina</taxon>
        <taxon>Eurotiomycetes</taxon>
        <taxon>Eurotiomycetidae</taxon>
        <taxon>Eurotiales</taxon>
        <taxon>Aspergillaceae</taxon>
        <taxon>Penicillium</taxon>
    </lineage>
</organism>
<feature type="transmembrane region" description="Helical" evidence="7">
    <location>
        <begin position="126"/>
        <end position="145"/>
    </location>
</feature>
<keyword evidence="3 7" id="KW-0812">Transmembrane</keyword>
<dbReference type="GO" id="GO:0022857">
    <property type="term" value="F:transmembrane transporter activity"/>
    <property type="evidence" value="ECO:0007669"/>
    <property type="project" value="InterPro"/>
</dbReference>
<evidence type="ECO:0000256" key="3">
    <source>
        <dbReference type="ARBA" id="ARBA00022692"/>
    </source>
</evidence>
<dbReference type="InterPro" id="IPR020846">
    <property type="entry name" value="MFS_dom"/>
</dbReference>
<dbReference type="Proteomes" id="UP001213681">
    <property type="component" value="Unassembled WGS sequence"/>
</dbReference>
<proteinExistence type="inferred from homology"/>
<keyword evidence="10" id="KW-1185">Reference proteome</keyword>
<evidence type="ECO:0000256" key="5">
    <source>
        <dbReference type="ARBA" id="ARBA00023136"/>
    </source>
</evidence>
<reference evidence="9" key="2">
    <citation type="journal article" date="2023" name="IMA Fungus">
        <title>Comparative genomic study of the Penicillium genus elucidates a diverse pangenome and 15 lateral gene transfer events.</title>
        <authorList>
            <person name="Petersen C."/>
            <person name="Sorensen T."/>
            <person name="Nielsen M.R."/>
            <person name="Sondergaard T.E."/>
            <person name="Sorensen J.L."/>
            <person name="Fitzpatrick D.A."/>
            <person name="Frisvad J.C."/>
            <person name="Nielsen K.L."/>
        </authorList>
    </citation>
    <scope>NUCLEOTIDE SEQUENCE</scope>
    <source>
        <strain evidence="9">IBT 16125</strain>
    </source>
</reference>